<feature type="transmembrane region" description="Helical" evidence="1">
    <location>
        <begin position="452"/>
        <end position="473"/>
    </location>
</feature>
<reference evidence="3" key="1">
    <citation type="submission" date="2025-08" db="UniProtKB">
        <authorList>
            <consortium name="RefSeq"/>
        </authorList>
    </citation>
    <scope>IDENTIFICATION</scope>
</reference>
<dbReference type="GeneID" id="106055250"/>
<name>A0A9W2YXC1_BIOGL</name>
<accession>A0A9W2YXC1</accession>
<dbReference type="AlphaFoldDB" id="A0A9W2YXC1"/>
<proteinExistence type="predicted"/>
<dbReference type="OrthoDB" id="10464941at2759"/>
<keyword evidence="2" id="KW-1185">Reference proteome</keyword>
<protein>
    <submittedName>
        <fullName evidence="3">Uncharacterized protein LOC106055250 isoform X1</fullName>
    </submittedName>
</protein>
<gene>
    <name evidence="3" type="primary">LOC106055250</name>
</gene>
<keyword evidence="1" id="KW-1133">Transmembrane helix</keyword>
<evidence type="ECO:0000313" key="2">
    <source>
        <dbReference type="Proteomes" id="UP001165740"/>
    </source>
</evidence>
<dbReference type="Proteomes" id="UP001165740">
    <property type="component" value="Chromosome 14"/>
</dbReference>
<evidence type="ECO:0000256" key="1">
    <source>
        <dbReference type="SAM" id="Phobius"/>
    </source>
</evidence>
<evidence type="ECO:0000313" key="3">
    <source>
        <dbReference type="RefSeq" id="XP_055867363.1"/>
    </source>
</evidence>
<keyword evidence="1" id="KW-0472">Membrane</keyword>
<dbReference type="RefSeq" id="XP_055867363.1">
    <property type="nucleotide sequence ID" value="XM_056011388.1"/>
</dbReference>
<organism evidence="2 3">
    <name type="scientific">Biomphalaria glabrata</name>
    <name type="common">Bloodfluke planorb</name>
    <name type="synonym">Freshwater snail</name>
    <dbReference type="NCBI Taxonomy" id="6526"/>
    <lineage>
        <taxon>Eukaryota</taxon>
        <taxon>Metazoa</taxon>
        <taxon>Spiralia</taxon>
        <taxon>Lophotrochozoa</taxon>
        <taxon>Mollusca</taxon>
        <taxon>Gastropoda</taxon>
        <taxon>Heterobranchia</taxon>
        <taxon>Euthyneura</taxon>
        <taxon>Panpulmonata</taxon>
        <taxon>Hygrophila</taxon>
        <taxon>Lymnaeoidea</taxon>
        <taxon>Planorbidae</taxon>
        <taxon>Biomphalaria</taxon>
    </lineage>
</organism>
<keyword evidence="1" id="KW-0812">Transmembrane</keyword>
<sequence length="557" mass="63192">MTGYYFHKARIANVAFIVILFAEKNKGCPLAEEGKPYSFVSSFMHNFSDSVDCTWQKDGRPLSMCNHNLLCIDVLPTNTITTLKQTNRTVYAFNLTLSSVSRDDTALWSLRYMLPASEKWPYPLYTCNLSTYARGNNSICEETVQSDNLKISCTILNIYPQANGQLFITSSLSARIHRHMECYHNVSASKPDYYTSRCETQIALRNINVTSDSLYVAIYPSLRNTEEDTKYGQNVKLQRFKSASILALHGCQEIIELGESIHCSCRPNDDSTIPTQIAWYDRSNSVLSIGNFKLSVTATAINEEYVCRGRTVVGVESVPVFYKPQYFKRGLNLRCEVKTYDTYLLINCSTSRIYPEGACFFTFQGEDFLSNGLRNIPGLPFVNEYMTLCNFTLSTITLRDGNYTIAVNVYPVITGTHRDRFYGTNYTITFHHKYVSSIQNMDARLDLAHGQVVLSISVSALVIVLIISFICVWKKLGYRKCVQSKQELHLQNSSSEYANVSSSQNNVPLDGLYSNSKVIAHRSLFQEVQNVHYREITSINYVTSDFVDNVSYITILD</sequence>